<gene>
    <name evidence="10" type="primary">SPOSA6832_03131</name>
</gene>
<dbReference type="GO" id="GO:0010008">
    <property type="term" value="C:endosome membrane"/>
    <property type="evidence" value="ECO:0007669"/>
    <property type="project" value="TreeGrafter"/>
</dbReference>
<keyword evidence="11" id="KW-1185">Reference proteome</keyword>
<dbReference type="GO" id="GO:0006896">
    <property type="term" value="P:Golgi to vacuole transport"/>
    <property type="evidence" value="ECO:0007669"/>
    <property type="project" value="TreeGrafter"/>
</dbReference>
<dbReference type="Proteomes" id="UP000243876">
    <property type="component" value="Unassembled WGS sequence"/>
</dbReference>
<dbReference type="GO" id="GO:0006623">
    <property type="term" value="P:protein targeting to vacuole"/>
    <property type="evidence" value="ECO:0007669"/>
    <property type="project" value="TreeGrafter"/>
</dbReference>
<comment type="function">
    <text evidence="7">Part of the AP-3 complex, an adaptor-related complex which is not clathrin-associated. The complex is associated with the Golgi region as well as more peripheral structures. It facilitates the budding of vesicles from the Golgi membrane.</text>
</comment>
<dbReference type="PANTHER" id="PTHR22781:SF12">
    <property type="entry name" value="AP-3 COMPLEX SUBUNIT DELTA-1"/>
    <property type="match status" value="1"/>
</dbReference>
<dbReference type="PANTHER" id="PTHR22781">
    <property type="entry name" value="DELTA ADAPTIN-RELATED"/>
    <property type="match status" value="1"/>
</dbReference>
<keyword evidence="4" id="KW-0677">Repeat</keyword>
<evidence type="ECO:0000256" key="4">
    <source>
        <dbReference type="ARBA" id="ARBA00022737"/>
    </source>
</evidence>
<dbReference type="GO" id="GO:0030123">
    <property type="term" value="C:AP-3 adaptor complex"/>
    <property type="evidence" value="ECO:0007669"/>
    <property type="project" value="InterPro"/>
</dbReference>
<name>A0A0D6ENE6_SPOSA</name>
<proteinExistence type="inferred from homology"/>
<evidence type="ECO:0000256" key="7">
    <source>
        <dbReference type="PIRNR" id="PIRNR037092"/>
    </source>
</evidence>
<keyword evidence="5 7" id="KW-0653">Protein transport</keyword>
<evidence type="ECO:0000256" key="3">
    <source>
        <dbReference type="ARBA" id="ARBA00022448"/>
    </source>
</evidence>
<keyword evidence="3 7" id="KW-0813">Transport</keyword>
<dbReference type="SUPFAM" id="SSF48371">
    <property type="entry name" value="ARM repeat"/>
    <property type="match status" value="1"/>
</dbReference>
<evidence type="ECO:0000256" key="1">
    <source>
        <dbReference type="ARBA" id="ARBA00004308"/>
    </source>
</evidence>
<evidence type="ECO:0000256" key="5">
    <source>
        <dbReference type="ARBA" id="ARBA00022927"/>
    </source>
</evidence>
<comment type="subcellular location">
    <subcellularLocation>
        <location evidence="1">Endomembrane system</location>
    </subcellularLocation>
    <subcellularLocation>
        <location evidence="7">Golgi apparatus</location>
    </subcellularLocation>
</comment>
<evidence type="ECO:0000256" key="2">
    <source>
        <dbReference type="ARBA" id="ARBA00006613"/>
    </source>
</evidence>
<dbReference type="OrthoDB" id="10264595at2759"/>
<keyword evidence="7" id="KW-0333">Golgi apparatus</keyword>
<evidence type="ECO:0000256" key="6">
    <source>
        <dbReference type="ARBA" id="ARBA00023136"/>
    </source>
</evidence>
<feature type="compositionally biased region" description="Low complexity" evidence="8">
    <location>
        <begin position="938"/>
        <end position="953"/>
    </location>
</feature>
<feature type="domain" description="Clathrin/coatomer adaptor adaptin-like N-terminal" evidence="9">
    <location>
        <begin position="22"/>
        <end position="634"/>
    </location>
</feature>
<organism evidence="10 11">
    <name type="scientific">Sporidiobolus salmonicolor</name>
    <name type="common">Yeast-like fungus</name>
    <name type="synonym">Sporobolomyces salmonicolor</name>
    <dbReference type="NCBI Taxonomy" id="5005"/>
    <lineage>
        <taxon>Eukaryota</taxon>
        <taxon>Fungi</taxon>
        <taxon>Dikarya</taxon>
        <taxon>Basidiomycota</taxon>
        <taxon>Pucciniomycotina</taxon>
        <taxon>Microbotryomycetes</taxon>
        <taxon>Sporidiobolales</taxon>
        <taxon>Sporidiobolaceae</taxon>
        <taxon>Sporobolomyces</taxon>
    </lineage>
</organism>
<dbReference type="InterPro" id="IPR017105">
    <property type="entry name" value="AP3_complex_dsu"/>
</dbReference>
<comment type="similarity">
    <text evidence="2 7">Belongs to the adaptor complexes large subunit family.</text>
</comment>
<sequence length="953" mass="103497">MFEQDVAGLIKALRANKNDEVRVVQQALDETRKEIQSKDMDVKAAAVLKLIYLEMLGYSISFASFAIVECMTSTKFHIKFIGYLAASQCFDRETEVAVLVVNLVKKDLLTPPTPLFSSSANSLTVAHLTSTLSSVALLLTPTLARDLAPDILSLLTHTRPAVRKETVLLLWRILKSWPGVRELTSGREERGEDPWIERLRERLEDDDLGVVGATVNVICEAARKDPRRYLPLAPELFGLLTAGTNNWMLIKIIKLFAVLTPEEPRLVKKLVPPLTELIETTPAMSLLYECIQTSIVGGMLNGREGEVLATTCVEKLGGFLEDVDQNLRYIALVALVKIAPTHPHLIATHHDTILNCIDDPDMSIRMRALDLVETMVDRRTLQPIVTRLLTHLRPSSASGSAAAALQKAQQASANAASASSSTTPTLTSSYRTSLIALILRMSSSGTYTNVSNFAWLIDTLIELTYIALTLQPDLSTSAAASPSVGAKLRDQFIDIAARVRAIRPYAAKKMAALIQDEDLLDNGDGAEAAEVLAAAAWICGEYCSDLEDPRPVIASLFGSSTTSSLPAHVLSLYVHNGVKIYARWLSALAESWDESCLDQIRSISSALEGQLAECATSNDVELQERAAELRGLLELVRKGLDAPRPLVEASTSHGGFGSEGLGEQDETNGFASSSRAPPASLALLEPLFFSHELNPVNPKAQGMVAVPEGLDLDATINPLLGAQKDELAVRDEEEVDDFGRPLRRAVGPRNEVDEGSALGKKKKKGKGLSKKAKRRDVDEDPEDLARLRVERLERQRDDPYYVGSSSAPRPPHLPEDDDVDSIPIVKLDLDLASPSLAPRRSPTPPREREPTPPPMAVDVEGEMPAGFQTPPPAAEPLVETKQKEEEEKEDDGDDDKTPAPTKMDHQAEEGAVLKVVKKKRKDGGSAGKAKKKKPAAAPPSTSTSTSASAADWS</sequence>
<evidence type="ECO:0000313" key="11">
    <source>
        <dbReference type="Proteomes" id="UP000243876"/>
    </source>
</evidence>
<evidence type="ECO:0000259" key="9">
    <source>
        <dbReference type="Pfam" id="PF01602"/>
    </source>
</evidence>
<dbReference type="InterPro" id="IPR002553">
    <property type="entry name" value="Clathrin/coatomer_adapt-like_N"/>
</dbReference>
<dbReference type="Pfam" id="PF01602">
    <property type="entry name" value="Adaptin_N"/>
    <property type="match status" value="1"/>
</dbReference>
<protein>
    <recommendedName>
        <fullName evidence="7">AP-3 complex subunit delta</fullName>
    </recommendedName>
</protein>
<dbReference type="InterPro" id="IPR016024">
    <property type="entry name" value="ARM-type_fold"/>
</dbReference>
<dbReference type="EMBL" id="CENE01000014">
    <property type="protein sequence ID" value="CEQ41416.1"/>
    <property type="molecule type" value="Genomic_DNA"/>
</dbReference>
<feature type="region of interest" description="Disordered" evidence="8">
    <location>
        <begin position="727"/>
        <end position="953"/>
    </location>
</feature>
<evidence type="ECO:0000256" key="8">
    <source>
        <dbReference type="SAM" id="MobiDB-lite"/>
    </source>
</evidence>
<reference evidence="11" key="1">
    <citation type="submission" date="2015-02" db="EMBL/GenBank/DDBJ databases">
        <authorList>
            <person name="Gon?alves P."/>
        </authorList>
    </citation>
    <scope>NUCLEOTIDE SEQUENCE [LARGE SCALE GENOMIC DNA]</scope>
</reference>
<evidence type="ECO:0000313" key="10">
    <source>
        <dbReference type="EMBL" id="CEQ41416.1"/>
    </source>
</evidence>
<keyword evidence="6" id="KW-0472">Membrane</keyword>
<dbReference type="InterPro" id="IPR011989">
    <property type="entry name" value="ARM-like"/>
</dbReference>
<feature type="compositionally biased region" description="Basic and acidic residues" evidence="8">
    <location>
        <begin position="783"/>
        <end position="799"/>
    </location>
</feature>
<feature type="region of interest" description="Disordered" evidence="8">
    <location>
        <begin position="648"/>
        <end position="675"/>
    </location>
</feature>
<dbReference type="PIRSF" id="PIRSF037092">
    <property type="entry name" value="AP3_complex_delta"/>
    <property type="match status" value="1"/>
</dbReference>
<accession>A0A0D6ENE6</accession>
<dbReference type="AlphaFoldDB" id="A0A0D6ENE6"/>
<dbReference type="GO" id="GO:0005794">
    <property type="term" value="C:Golgi apparatus"/>
    <property type="evidence" value="ECO:0007669"/>
    <property type="project" value="UniProtKB-SubCell"/>
</dbReference>
<comment type="subunit">
    <text evidence="7">Adaptor protein complex 3 (AP-3) is a heterotetramer.</text>
</comment>
<dbReference type="Gene3D" id="1.25.10.10">
    <property type="entry name" value="Leucine-rich Repeat Variant"/>
    <property type="match status" value="1"/>
</dbReference>
<feature type="compositionally biased region" description="Basic residues" evidence="8">
    <location>
        <begin position="759"/>
        <end position="774"/>
    </location>
</feature>